<feature type="chain" id="PRO_5017028403" description="Outer membrane protein beta-barrel domain-containing protein" evidence="2">
    <location>
        <begin position="24"/>
        <end position="336"/>
    </location>
</feature>
<evidence type="ECO:0000313" key="4">
    <source>
        <dbReference type="Proteomes" id="UP000254263"/>
    </source>
</evidence>
<dbReference type="AlphaFoldDB" id="A0A379DFR2"/>
<protein>
    <recommendedName>
        <fullName evidence="5">Outer membrane protein beta-barrel domain-containing protein</fullName>
    </recommendedName>
</protein>
<dbReference type="Proteomes" id="UP000254263">
    <property type="component" value="Unassembled WGS sequence"/>
</dbReference>
<evidence type="ECO:0000313" key="3">
    <source>
        <dbReference type="EMBL" id="SUB77186.1"/>
    </source>
</evidence>
<accession>A0A379DFR2</accession>
<evidence type="ECO:0008006" key="5">
    <source>
        <dbReference type="Google" id="ProtNLM"/>
    </source>
</evidence>
<dbReference type="RefSeq" id="WP_018359547.1">
    <property type="nucleotide sequence ID" value="NZ_UGTI01000001.1"/>
</dbReference>
<feature type="region of interest" description="Disordered" evidence="1">
    <location>
        <begin position="47"/>
        <end position="68"/>
    </location>
</feature>
<gene>
    <name evidence="3" type="ORF">NCTC13100_00301</name>
</gene>
<sequence length="336" mass="37542">MPLRIVSFFILLFSLMPLTKAQATLQAQLAADTLLLKKSNVEMTATKNSKKDTSIHIMGPQPPKTLPSPQKALFLNTRELLKQPSLEHPTLKTNAVSSSTQSSEIKQINIGKIQIEPFSYRVNSIDLLNTHNESKTMGADIRLSKNFRIETAVRIGLSSSPYIPTIEKHYNVYAGTAFSPKENMRYKLGLNYGSYMRHNYLQPDLSAEIRLSKRIDIQFDAGAYFYNTPYSSGFKNTQLYSSLRMEYAFDSGFYLFGMAHSGYFRPYGNYGNPYLAGMYGGLGGGVGYRVSTGGRIEGGVVYNYDPRTGRFHPTPYVNMGGLFSLIIKAIAGLFED</sequence>
<proteinExistence type="predicted"/>
<reference evidence="3 4" key="1">
    <citation type="submission" date="2018-06" db="EMBL/GenBank/DDBJ databases">
        <authorList>
            <consortium name="Pathogen Informatics"/>
            <person name="Doyle S."/>
        </authorList>
    </citation>
    <scope>NUCLEOTIDE SEQUENCE [LARGE SCALE GENOMIC DNA]</scope>
    <source>
        <strain evidence="3 4">NCTC13100</strain>
    </source>
</reference>
<name>A0A379DFR2_9PORP</name>
<organism evidence="3 4">
    <name type="scientific">Porphyromonas macacae</name>
    <dbReference type="NCBI Taxonomy" id="28115"/>
    <lineage>
        <taxon>Bacteria</taxon>
        <taxon>Pseudomonadati</taxon>
        <taxon>Bacteroidota</taxon>
        <taxon>Bacteroidia</taxon>
        <taxon>Bacteroidales</taxon>
        <taxon>Porphyromonadaceae</taxon>
        <taxon>Porphyromonas</taxon>
    </lineage>
</organism>
<dbReference type="EMBL" id="UGTI01000001">
    <property type="protein sequence ID" value="SUB77186.1"/>
    <property type="molecule type" value="Genomic_DNA"/>
</dbReference>
<keyword evidence="2" id="KW-0732">Signal</keyword>
<evidence type="ECO:0000256" key="2">
    <source>
        <dbReference type="SAM" id="SignalP"/>
    </source>
</evidence>
<feature type="signal peptide" evidence="2">
    <location>
        <begin position="1"/>
        <end position="23"/>
    </location>
</feature>
<evidence type="ECO:0000256" key="1">
    <source>
        <dbReference type="SAM" id="MobiDB-lite"/>
    </source>
</evidence>